<dbReference type="AlphaFoldDB" id="A0A0G4FND3"/>
<evidence type="ECO:0000256" key="1">
    <source>
        <dbReference type="SAM" id="MobiDB-lite"/>
    </source>
</evidence>
<name>A0A0G4FND3_9ALVE</name>
<dbReference type="VEuPathDB" id="CryptoDB:Cvel_17942"/>
<reference evidence="2" key="1">
    <citation type="submission" date="2014-11" db="EMBL/GenBank/DDBJ databases">
        <authorList>
            <person name="Otto D Thomas"/>
            <person name="Naeem Raeece"/>
        </authorList>
    </citation>
    <scope>NUCLEOTIDE SEQUENCE</scope>
</reference>
<feature type="compositionally biased region" description="Basic and acidic residues" evidence="1">
    <location>
        <begin position="231"/>
        <end position="245"/>
    </location>
</feature>
<dbReference type="EMBL" id="CDMZ01000505">
    <property type="protein sequence ID" value="CEM15754.1"/>
    <property type="molecule type" value="Genomic_DNA"/>
</dbReference>
<organism evidence="2">
    <name type="scientific">Chromera velia CCMP2878</name>
    <dbReference type="NCBI Taxonomy" id="1169474"/>
    <lineage>
        <taxon>Eukaryota</taxon>
        <taxon>Sar</taxon>
        <taxon>Alveolata</taxon>
        <taxon>Colpodellida</taxon>
        <taxon>Chromeraceae</taxon>
        <taxon>Chromera</taxon>
    </lineage>
</organism>
<dbReference type="InterPro" id="IPR023214">
    <property type="entry name" value="HAD_sf"/>
</dbReference>
<feature type="region of interest" description="Disordered" evidence="1">
    <location>
        <begin position="439"/>
        <end position="464"/>
    </location>
</feature>
<gene>
    <name evidence="2" type="ORF">Cvel_17942</name>
</gene>
<dbReference type="Gene3D" id="3.40.50.1000">
    <property type="entry name" value="HAD superfamily/HAD-like"/>
    <property type="match status" value="1"/>
</dbReference>
<sequence>MLFVFFSLQSVPGSASSNAGRSILAKPSGDGMAFGVQTLNSPLKLVDALPVQTPRRKSTVLRRGPGYFDYRGRLERSGLEEYYAPTILDEHRVRAGDETALFQRYGAAVRFEGALCDVGPLEKKCWDAVASAHNLPPPTDAQIFAGIRQPPRDAARAEFLWEFISRHREEGEPLEAGKMEEEFLMELDKNVAEETARIWKEKREAERHEGQEAHEEEVGEGGAAEGSEEAETSRSTEGKEKRERDFLSHSLVSPFNGASKFLDTLKKVGVPVVTFSNRFTSQQLMQMCRVMALDDGGALGDRFIGRETKLPIWNPLDELALMCAADLKKRPSSVAFFTDSSAQITGARRMGLRGVGMALPFESTLLRRRRVREEAEALREQTATGGAKGVAAAAAGGEGYASAVEDLSGAEWVLTDWADAKPVDFRKLFDSPADFPPGGGYGGHGGYVPQPQPQPQHKAASRWDVRGERRMCVAGW</sequence>
<protein>
    <submittedName>
        <fullName evidence="2">Uncharacterized protein</fullName>
    </submittedName>
</protein>
<feature type="compositionally biased region" description="Basic and acidic residues" evidence="1">
    <location>
        <begin position="202"/>
        <end position="213"/>
    </location>
</feature>
<dbReference type="InterPro" id="IPR036412">
    <property type="entry name" value="HAD-like_sf"/>
</dbReference>
<proteinExistence type="predicted"/>
<evidence type="ECO:0000313" key="2">
    <source>
        <dbReference type="EMBL" id="CEM15754.1"/>
    </source>
</evidence>
<dbReference type="SUPFAM" id="SSF56784">
    <property type="entry name" value="HAD-like"/>
    <property type="match status" value="1"/>
</dbReference>
<accession>A0A0G4FND3</accession>
<feature type="region of interest" description="Disordered" evidence="1">
    <location>
        <begin position="202"/>
        <end position="245"/>
    </location>
</feature>